<keyword evidence="1" id="KW-0812">Transmembrane</keyword>
<feature type="transmembrane region" description="Helical" evidence="1">
    <location>
        <begin position="53"/>
        <end position="77"/>
    </location>
</feature>
<gene>
    <name evidence="2" type="ORF">O3P69_000252</name>
</gene>
<sequence>MTNYSICEHNFSDSMIKFSIYYIFSSCFLGILCNTATLWCLVGCPRTRPAIKVLLCAPFCTILLTCLLGIYLCTYILLWCEEPNSWVTLGILLVTDILAMAELFYILIIAFISGSHPRLLLLYDILDSLSSHVIRNKRRLAAIQDTTPTGKVMDQATRALLAVFINNLLFVQPHIITLFVEEFIYMNDSISLISSTLFMIHFFTDPLVFVGFNKHHRKRVLQALKLLQPPPLEHWGRWTRLRDQGEGEGYFSGSVVAFSQCGRGVVVSDVLRRARRRTIPVARFPTPAPIATPSQCRQRRERGRQQRVNKGKCEPLVFARLPLLCL</sequence>
<feature type="transmembrane region" description="Helical" evidence="1">
    <location>
        <begin position="20"/>
        <end position="41"/>
    </location>
</feature>
<dbReference type="SUPFAM" id="SSF81321">
    <property type="entry name" value="Family A G protein-coupled receptor-like"/>
    <property type="match status" value="1"/>
</dbReference>
<evidence type="ECO:0000313" key="2">
    <source>
        <dbReference type="EMBL" id="KAK8404051.1"/>
    </source>
</evidence>
<feature type="transmembrane region" description="Helical" evidence="1">
    <location>
        <begin position="192"/>
        <end position="212"/>
    </location>
</feature>
<comment type="caution">
    <text evidence="2">The sequence shown here is derived from an EMBL/GenBank/DDBJ whole genome shotgun (WGS) entry which is preliminary data.</text>
</comment>
<keyword evidence="1" id="KW-0472">Membrane</keyword>
<dbReference type="EMBL" id="JARAKH010000005">
    <property type="protein sequence ID" value="KAK8404051.1"/>
    <property type="molecule type" value="Genomic_DNA"/>
</dbReference>
<evidence type="ECO:0000256" key="1">
    <source>
        <dbReference type="SAM" id="Phobius"/>
    </source>
</evidence>
<organism evidence="2 3">
    <name type="scientific">Scylla paramamosain</name>
    <name type="common">Mud crab</name>
    <dbReference type="NCBI Taxonomy" id="85552"/>
    <lineage>
        <taxon>Eukaryota</taxon>
        <taxon>Metazoa</taxon>
        <taxon>Ecdysozoa</taxon>
        <taxon>Arthropoda</taxon>
        <taxon>Crustacea</taxon>
        <taxon>Multicrustacea</taxon>
        <taxon>Malacostraca</taxon>
        <taxon>Eumalacostraca</taxon>
        <taxon>Eucarida</taxon>
        <taxon>Decapoda</taxon>
        <taxon>Pleocyemata</taxon>
        <taxon>Brachyura</taxon>
        <taxon>Eubrachyura</taxon>
        <taxon>Portunoidea</taxon>
        <taxon>Portunidae</taxon>
        <taxon>Portuninae</taxon>
        <taxon>Scylla</taxon>
    </lineage>
</organism>
<dbReference type="Proteomes" id="UP001487740">
    <property type="component" value="Unassembled WGS sequence"/>
</dbReference>
<evidence type="ECO:0000313" key="3">
    <source>
        <dbReference type="Proteomes" id="UP001487740"/>
    </source>
</evidence>
<keyword evidence="3" id="KW-1185">Reference proteome</keyword>
<proteinExistence type="predicted"/>
<protein>
    <recommendedName>
        <fullName evidence="4">G-protein coupled receptors family 1 profile domain-containing protein</fullName>
    </recommendedName>
</protein>
<reference evidence="2 3" key="1">
    <citation type="submission" date="2023-03" db="EMBL/GenBank/DDBJ databases">
        <title>High-quality genome of Scylla paramamosain provides insights in environmental adaptation.</title>
        <authorList>
            <person name="Zhang L."/>
        </authorList>
    </citation>
    <scope>NUCLEOTIDE SEQUENCE [LARGE SCALE GENOMIC DNA]</scope>
    <source>
        <strain evidence="2">LZ_2023a</strain>
        <tissue evidence="2">Muscle</tissue>
    </source>
</reference>
<dbReference type="AlphaFoldDB" id="A0AAW0UWY9"/>
<accession>A0AAW0UWY9</accession>
<evidence type="ECO:0008006" key="4">
    <source>
        <dbReference type="Google" id="ProtNLM"/>
    </source>
</evidence>
<feature type="transmembrane region" description="Helical" evidence="1">
    <location>
        <begin position="89"/>
        <end position="112"/>
    </location>
</feature>
<feature type="transmembrane region" description="Helical" evidence="1">
    <location>
        <begin position="159"/>
        <end position="180"/>
    </location>
</feature>
<name>A0AAW0UWY9_SCYPA</name>
<keyword evidence="1" id="KW-1133">Transmembrane helix</keyword>